<dbReference type="AlphaFoldDB" id="A0AA37BIE6"/>
<dbReference type="InterPro" id="IPR008279">
    <property type="entry name" value="PEP-util_enz_mobile_dom"/>
</dbReference>
<dbReference type="Pfam" id="PF01326">
    <property type="entry name" value="PPDK_N"/>
    <property type="match status" value="1"/>
</dbReference>
<dbReference type="InterPro" id="IPR036637">
    <property type="entry name" value="Phosphohistidine_dom_sf"/>
</dbReference>
<evidence type="ECO:0000313" key="6">
    <source>
        <dbReference type="EMBL" id="GGK75724.1"/>
    </source>
</evidence>
<feature type="compositionally biased region" description="Low complexity" evidence="3">
    <location>
        <begin position="314"/>
        <end position="331"/>
    </location>
</feature>
<evidence type="ECO:0000313" key="7">
    <source>
        <dbReference type="Proteomes" id="UP000627984"/>
    </source>
</evidence>
<dbReference type="PANTHER" id="PTHR43615:SF1">
    <property type="entry name" value="PPDK_N DOMAIN-CONTAINING PROTEIN"/>
    <property type="match status" value="1"/>
</dbReference>
<protein>
    <submittedName>
        <fullName evidence="6">Phosphoenolpyruvate synthase</fullName>
    </submittedName>
</protein>
<feature type="domain" description="PEP-utilising enzyme mobile" evidence="4">
    <location>
        <begin position="953"/>
        <end position="1023"/>
    </location>
</feature>
<comment type="caution">
    <text evidence="6">The sequence shown here is derived from an EMBL/GenBank/DDBJ whole genome shotgun (WGS) entry which is preliminary data.</text>
</comment>
<evidence type="ECO:0000256" key="3">
    <source>
        <dbReference type="SAM" id="MobiDB-lite"/>
    </source>
</evidence>
<dbReference type="Pfam" id="PF00391">
    <property type="entry name" value="PEP-utilizers"/>
    <property type="match status" value="1"/>
</dbReference>
<dbReference type="PANTHER" id="PTHR43615">
    <property type="entry name" value="PHOSPHOENOLPYRUVATE SYNTHASE-RELATED"/>
    <property type="match status" value="1"/>
</dbReference>
<dbReference type="Proteomes" id="UP000627984">
    <property type="component" value="Unassembled WGS sequence"/>
</dbReference>
<feature type="region of interest" description="Disordered" evidence="3">
    <location>
        <begin position="841"/>
        <end position="881"/>
    </location>
</feature>
<proteinExistence type="predicted"/>
<dbReference type="FunFam" id="3.30.1490.20:FF:000010">
    <property type="entry name" value="Phosphoenolpyruvate synthase"/>
    <property type="match status" value="1"/>
</dbReference>
<dbReference type="SUPFAM" id="SSF52009">
    <property type="entry name" value="Phosphohistidine domain"/>
    <property type="match status" value="1"/>
</dbReference>
<dbReference type="Gene3D" id="3.50.30.10">
    <property type="entry name" value="Phosphohistidine domain"/>
    <property type="match status" value="1"/>
</dbReference>
<dbReference type="InterPro" id="IPR002192">
    <property type="entry name" value="PPDK_AMP/ATP-bd"/>
</dbReference>
<evidence type="ECO:0000259" key="5">
    <source>
        <dbReference type="Pfam" id="PF01326"/>
    </source>
</evidence>
<dbReference type="SUPFAM" id="SSF56059">
    <property type="entry name" value="Glutathione synthetase ATP-binding domain-like"/>
    <property type="match status" value="1"/>
</dbReference>
<dbReference type="GO" id="GO:0016301">
    <property type="term" value="F:kinase activity"/>
    <property type="evidence" value="ECO:0007669"/>
    <property type="project" value="InterPro"/>
</dbReference>
<feature type="region of interest" description="Disordered" evidence="3">
    <location>
        <begin position="300"/>
        <end position="361"/>
    </location>
</feature>
<dbReference type="InterPro" id="IPR051549">
    <property type="entry name" value="PEP_Utilizing_Enz"/>
</dbReference>
<evidence type="ECO:0000256" key="2">
    <source>
        <dbReference type="ARBA" id="ARBA00022840"/>
    </source>
</evidence>
<dbReference type="EMBL" id="BMQD01000011">
    <property type="protein sequence ID" value="GGK75724.1"/>
    <property type="molecule type" value="Genomic_DNA"/>
</dbReference>
<evidence type="ECO:0000256" key="1">
    <source>
        <dbReference type="ARBA" id="ARBA00022741"/>
    </source>
</evidence>
<sequence>MATLAPASEAEPSDPGIGPGHGHPGGSRMPEEHEKAIFHHLLIYCAGQAYRCRRRRAMEIPLVLRFEEIDAGMLPLVGGKAANLGVLAAAGFPVPPGVCLTTEAYRRVTERSGSLEAALDALEVTSPTDTRALAELAGTARAAVLSAPVPEEVADAVRRSAHGPVAVRSSATAEDLPDASFAGQQDTFLNVVGPEAVLEAVRHCWASLWTDRAVAYRAANGVAHRSVRLAVVIQEMVQAEVAGVMFTADPVTGRRRQAVIDAAPGLGEAVVSGAVNPDRFTVDVATGRITDRRAGDKRLAVRSRAGGGVEHVETPAAGTADERAAAGTAGRRTADGTAGGTNGTATGAAGPAAETPDGAEGAFCLTDGQVRALAELGDRVEEHYGAPQDIEWAVDSDGALRLTQSRPITTLHPIPRHAGPDVAADASGDLDDGLRIHVCLSLAQGLHQPITPMGMAAFRLMSSAALGLLGHPVADPRAGAPRFAEAGGRLFLDVTGIMRSRVGQAILPRVLDVMEARSAVVLRALAADPRFGVTRRSVRPALRRALRVGGRYRVLPRALRALLRPESAHRHARATESALRAHLASPPDATALQRLDRAELILSRWTFRLVPEVAPGPLAGFAMFGLAVRLLGGRARPGEFPTVLRGLPRNVTTEMDLALWHLAARIRRDAPAAALLLGTPAAELAARFHAGALPAVVEEGLREFLREYGVRAVAEIDLGVPRWSEDPAHVIGVLANYLRLDDPALAPDVQFARGAAEAEAVVEGLAARAGGLRGRVVRFALGRARALCGLREFPKFLLVTSLAAARAELAAVGAELAGRGLLASPDDVFFLTLREARTALTGSDAPARPGATAGAGAPEGSGPSAGTRAPGGSGPSAGPGALRALVAGRREEAARERRRRHVPRVLLSDGTEPEAVAGAAVAADGALTGTPASAGSVTGLARVVLDPVGAHLEPGEILVCPSTDPGWTPLFLTAGGLVMEMGGANSHGAVVAREYGIPAVVGVARATGRVVTGQEITVDGTSGTVAVSAPSAAS</sequence>
<feature type="compositionally biased region" description="Low complexity" evidence="3">
    <location>
        <begin position="343"/>
        <end position="361"/>
    </location>
</feature>
<dbReference type="InterPro" id="IPR013815">
    <property type="entry name" value="ATP_grasp_subdomain_1"/>
</dbReference>
<keyword evidence="2" id="KW-0067">ATP-binding</keyword>
<feature type="domain" description="Pyruvate phosphate dikinase AMP/ATP-binding" evidence="5">
    <location>
        <begin position="75"/>
        <end position="412"/>
    </location>
</feature>
<accession>A0AA37BIE6</accession>
<feature type="region of interest" description="Disordered" evidence="3">
    <location>
        <begin position="1"/>
        <end position="30"/>
    </location>
</feature>
<reference evidence="6" key="1">
    <citation type="journal article" date="2014" name="Int. J. Syst. Evol. Microbiol.">
        <title>Complete genome sequence of Corynebacterium casei LMG S-19264T (=DSM 44701T), isolated from a smear-ripened cheese.</title>
        <authorList>
            <consortium name="US DOE Joint Genome Institute (JGI-PGF)"/>
            <person name="Walter F."/>
            <person name="Albersmeier A."/>
            <person name="Kalinowski J."/>
            <person name="Ruckert C."/>
        </authorList>
    </citation>
    <scope>NUCLEOTIDE SEQUENCE</scope>
    <source>
        <strain evidence="6">JCM 3093</strain>
    </source>
</reference>
<name>A0AA37BIE6_9ACTN</name>
<organism evidence="6 7">
    <name type="scientific">Planomonospora parontospora</name>
    <dbReference type="NCBI Taxonomy" id="58119"/>
    <lineage>
        <taxon>Bacteria</taxon>
        <taxon>Bacillati</taxon>
        <taxon>Actinomycetota</taxon>
        <taxon>Actinomycetes</taxon>
        <taxon>Streptosporangiales</taxon>
        <taxon>Streptosporangiaceae</taxon>
        <taxon>Planomonospora</taxon>
    </lineage>
</organism>
<dbReference type="Gene3D" id="3.30.470.20">
    <property type="entry name" value="ATP-grasp fold, B domain"/>
    <property type="match status" value="1"/>
</dbReference>
<gene>
    <name evidence="6" type="ORF">GCM10010126_38670</name>
</gene>
<evidence type="ECO:0000259" key="4">
    <source>
        <dbReference type="Pfam" id="PF00391"/>
    </source>
</evidence>
<dbReference type="Gene3D" id="3.30.1490.20">
    <property type="entry name" value="ATP-grasp fold, A domain"/>
    <property type="match status" value="1"/>
</dbReference>
<keyword evidence="1" id="KW-0547">Nucleotide-binding</keyword>
<dbReference type="GO" id="GO:0005524">
    <property type="term" value="F:ATP binding"/>
    <property type="evidence" value="ECO:0007669"/>
    <property type="project" value="UniProtKB-KW"/>
</dbReference>
<reference evidence="6" key="2">
    <citation type="submission" date="2022-09" db="EMBL/GenBank/DDBJ databases">
        <authorList>
            <person name="Sun Q."/>
            <person name="Ohkuma M."/>
        </authorList>
    </citation>
    <scope>NUCLEOTIDE SEQUENCE</scope>
    <source>
        <strain evidence="6">JCM 3093</strain>
    </source>
</reference>
<feature type="compositionally biased region" description="Low complexity" evidence="3">
    <location>
        <begin position="845"/>
        <end position="868"/>
    </location>
</feature>